<dbReference type="PROSITE" id="PS50943">
    <property type="entry name" value="HTH_CROC1"/>
    <property type="match status" value="1"/>
</dbReference>
<dbReference type="EMBL" id="JBHUEK010000028">
    <property type="protein sequence ID" value="MFD1780812.1"/>
    <property type="molecule type" value="Genomic_DNA"/>
</dbReference>
<proteinExistence type="predicted"/>
<comment type="caution">
    <text evidence="4">The sequence shown here is derived from an EMBL/GenBank/DDBJ whole genome shotgun (WGS) entry which is preliminary data.</text>
</comment>
<keyword evidence="2" id="KW-0175">Coiled coil</keyword>
<evidence type="ECO:0000259" key="3">
    <source>
        <dbReference type="PROSITE" id="PS50943"/>
    </source>
</evidence>
<dbReference type="SMART" id="SM00530">
    <property type="entry name" value="HTH_XRE"/>
    <property type="match status" value="1"/>
</dbReference>
<evidence type="ECO:0000256" key="2">
    <source>
        <dbReference type="SAM" id="Coils"/>
    </source>
</evidence>
<dbReference type="RefSeq" id="WP_388040626.1">
    <property type="nucleotide sequence ID" value="NZ_JBHUEK010000028.1"/>
</dbReference>
<dbReference type="SUPFAM" id="SSF47413">
    <property type="entry name" value="lambda repressor-like DNA-binding domains"/>
    <property type="match status" value="1"/>
</dbReference>
<dbReference type="PANTHER" id="PTHR46558">
    <property type="entry name" value="TRACRIPTIONAL REGULATORY PROTEIN-RELATED-RELATED"/>
    <property type="match status" value="1"/>
</dbReference>
<organism evidence="4 5">
    <name type="scientific">Fredinandcohnia salidurans</name>
    <dbReference type="NCBI Taxonomy" id="2595041"/>
    <lineage>
        <taxon>Bacteria</taxon>
        <taxon>Bacillati</taxon>
        <taxon>Bacillota</taxon>
        <taxon>Bacilli</taxon>
        <taxon>Bacillales</taxon>
        <taxon>Bacillaceae</taxon>
        <taxon>Fredinandcohnia</taxon>
    </lineage>
</organism>
<dbReference type="InterPro" id="IPR010982">
    <property type="entry name" value="Lambda_DNA-bd_dom_sf"/>
</dbReference>
<protein>
    <submittedName>
        <fullName evidence="4">Helix-turn-helix domain-containing protein</fullName>
    </submittedName>
</protein>
<sequence length="167" mass="20288">MEKLGDRIKKLRLEYNWTQEELAKRINATNKQVISNWERNIAKPELKHLVALAKAFRINSDYLLGLDKRVRFMHPQGGEHDRRGKHWDWVFQSSYDLIEVINSDYRFRLNNRYLDKKDKEFITFYIKDLYKKIESIRVEYEEQIHDLEKEIDELKGIKQTDLTNPLF</sequence>
<evidence type="ECO:0000256" key="1">
    <source>
        <dbReference type="ARBA" id="ARBA00023125"/>
    </source>
</evidence>
<dbReference type="Proteomes" id="UP001597227">
    <property type="component" value="Unassembled WGS sequence"/>
</dbReference>
<accession>A0ABW4MS45</accession>
<evidence type="ECO:0000313" key="5">
    <source>
        <dbReference type="Proteomes" id="UP001597227"/>
    </source>
</evidence>
<reference evidence="5" key="1">
    <citation type="journal article" date="2019" name="Int. J. Syst. Evol. Microbiol.">
        <title>The Global Catalogue of Microorganisms (GCM) 10K type strain sequencing project: providing services to taxonomists for standard genome sequencing and annotation.</title>
        <authorList>
            <consortium name="The Broad Institute Genomics Platform"/>
            <consortium name="The Broad Institute Genome Sequencing Center for Infectious Disease"/>
            <person name="Wu L."/>
            <person name="Ma J."/>
        </authorList>
    </citation>
    <scope>NUCLEOTIDE SEQUENCE [LARGE SCALE GENOMIC DNA]</scope>
    <source>
        <strain evidence="5">CCUG 15531</strain>
    </source>
</reference>
<keyword evidence="5" id="KW-1185">Reference proteome</keyword>
<feature type="coiled-coil region" evidence="2">
    <location>
        <begin position="130"/>
        <end position="157"/>
    </location>
</feature>
<name>A0ABW4MS45_9BACI</name>
<keyword evidence="1" id="KW-0238">DNA-binding</keyword>
<dbReference type="Gene3D" id="1.10.260.40">
    <property type="entry name" value="lambda repressor-like DNA-binding domains"/>
    <property type="match status" value="1"/>
</dbReference>
<dbReference type="Pfam" id="PF01381">
    <property type="entry name" value="HTH_3"/>
    <property type="match status" value="1"/>
</dbReference>
<gene>
    <name evidence="4" type="ORF">ACFSFW_19345</name>
</gene>
<feature type="domain" description="HTH cro/C1-type" evidence="3">
    <location>
        <begin position="8"/>
        <end position="63"/>
    </location>
</feature>
<dbReference type="InterPro" id="IPR001387">
    <property type="entry name" value="Cro/C1-type_HTH"/>
</dbReference>
<dbReference type="CDD" id="cd00093">
    <property type="entry name" value="HTH_XRE"/>
    <property type="match status" value="1"/>
</dbReference>
<dbReference type="PANTHER" id="PTHR46558:SF11">
    <property type="entry name" value="HTH-TYPE TRANSCRIPTIONAL REGULATOR XRE"/>
    <property type="match status" value="1"/>
</dbReference>
<evidence type="ECO:0000313" key="4">
    <source>
        <dbReference type="EMBL" id="MFD1780812.1"/>
    </source>
</evidence>